<gene>
    <name evidence="2" type="ordered locus">Sbal195_1596</name>
</gene>
<evidence type="ECO:0000313" key="3">
    <source>
        <dbReference type="Proteomes" id="UP000000770"/>
    </source>
</evidence>
<protein>
    <submittedName>
        <fullName evidence="2">Uncharacterized protein</fullName>
    </submittedName>
</protein>
<dbReference type="Proteomes" id="UP000000770">
    <property type="component" value="Chromosome"/>
</dbReference>
<dbReference type="AlphaFoldDB" id="A9KWE6"/>
<dbReference type="KEGG" id="sbn:Sbal195_1596"/>
<name>A9KWE6_SHEB9</name>
<organism evidence="2 3">
    <name type="scientific">Shewanella baltica (strain OS195)</name>
    <dbReference type="NCBI Taxonomy" id="399599"/>
    <lineage>
        <taxon>Bacteria</taxon>
        <taxon>Pseudomonadati</taxon>
        <taxon>Pseudomonadota</taxon>
        <taxon>Gammaproteobacteria</taxon>
        <taxon>Alteromonadales</taxon>
        <taxon>Shewanellaceae</taxon>
        <taxon>Shewanella</taxon>
    </lineage>
</organism>
<evidence type="ECO:0000256" key="1">
    <source>
        <dbReference type="SAM" id="SignalP"/>
    </source>
</evidence>
<dbReference type="EMBL" id="CP000891">
    <property type="protein sequence ID" value="ABX48769.1"/>
    <property type="molecule type" value="Genomic_DNA"/>
</dbReference>
<reference evidence="2 3" key="1">
    <citation type="submission" date="2007-11" db="EMBL/GenBank/DDBJ databases">
        <title>Complete sequence of chromosome of Shewanella baltica OS195.</title>
        <authorList>
            <consortium name="US DOE Joint Genome Institute"/>
            <person name="Copeland A."/>
            <person name="Lucas S."/>
            <person name="Lapidus A."/>
            <person name="Barry K."/>
            <person name="Glavina del Rio T."/>
            <person name="Dalin E."/>
            <person name="Tice H."/>
            <person name="Pitluck S."/>
            <person name="Chain P."/>
            <person name="Malfatti S."/>
            <person name="Shin M."/>
            <person name="Vergez L."/>
            <person name="Schmutz J."/>
            <person name="Larimer F."/>
            <person name="Land M."/>
            <person name="Hauser L."/>
            <person name="Kyrpides N."/>
            <person name="Kim E."/>
            <person name="Brettar I."/>
            <person name="Rodrigues J."/>
            <person name="Konstantinidis K."/>
            <person name="Klappenbach J."/>
            <person name="Hofle M."/>
            <person name="Tiedje J."/>
            <person name="Richardson P."/>
        </authorList>
    </citation>
    <scope>NUCLEOTIDE SEQUENCE [LARGE SCALE GENOMIC DNA]</scope>
    <source>
        <strain evidence="2 3">OS195</strain>
    </source>
</reference>
<dbReference type="HOGENOM" id="CLU_2994205_0_0_6"/>
<accession>A9KWE6</accession>
<feature type="chain" id="PRO_5002740455" evidence="1">
    <location>
        <begin position="28"/>
        <end position="57"/>
    </location>
</feature>
<sequence precursor="true">MRTKSSLSILTLSCLTALGTVSLLAEAAIPNTIPKLSMVEPGRDHTLLTVGNFFLSA</sequence>
<feature type="signal peptide" evidence="1">
    <location>
        <begin position="1"/>
        <end position="27"/>
    </location>
</feature>
<keyword evidence="1" id="KW-0732">Signal</keyword>
<proteinExistence type="predicted"/>
<evidence type="ECO:0000313" key="2">
    <source>
        <dbReference type="EMBL" id="ABX48769.1"/>
    </source>
</evidence>